<dbReference type="RefSeq" id="WP_289445694.1">
    <property type="nucleotide sequence ID" value="NZ_JAUCGR010000001.1"/>
</dbReference>
<keyword evidence="4" id="KW-1185">Reference proteome</keyword>
<evidence type="ECO:0000256" key="1">
    <source>
        <dbReference type="SAM" id="MobiDB-lite"/>
    </source>
</evidence>
<evidence type="ECO:0008006" key="5">
    <source>
        <dbReference type="Google" id="ProtNLM"/>
    </source>
</evidence>
<keyword evidence="2" id="KW-1133">Transmembrane helix</keyword>
<evidence type="ECO:0000313" key="4">
    <source>
        <dbReference type="Proteomes" id="UP001321453"/>
    </source>
</evidence>
<evidence type="ECO:0000313" key="3">
    <source>
        <dbReference type="EMBL" id="MDM7830595.1"/>
    </source>
</evidence>
<evidence type="ECO:0000256" key="2">
    <source>
        <dbReference type="SAM" id="Phobius"/>
    </source>
</evidence>
<comment type="caution">
    <text evidence="3">The sequence shown here is derived from an EMBL/GenBank/DDBJ whole genome shotgun (WGS) entry which is preliminary data.</text>
</comment>
<gene>
    <name evidence="3" type="ORF">QRT05_04560</name>
</gene>
<accession>A0ABT7S4Q7</accession>
<protein>
    <recommendedName>
        <fullName evidence="5">EcsC family protein</fullName>
    </recommendedName>
</protein>
<proteinExistence type="predicted"/>
<dbReference type="Proteomes" id="UP001321453">
    <property type="component" value="Unassembled WGS sequence"/>
</dbReference>
<reference evidence="3 4" key="1">
    <citation type="submission" date="2023-06" db="EMBL/GenBank/DDBJ databases">
        <title>Cellulomonas sp. MW9 Whole genome sequence.</title>
        <authorList>
            <person name="Park S."/>
        </authorList>
    </citation>
    <scope>NUCLEOTIDE SEQUENCE [LARGE SCALE GENOMIC DNA]</scope>
    <source>
        <strain evidence="3 4">MW9</strain>
    </source>
</reference>
<organism evidence="3 4">
    <name type="scientific">Cellulomonas edaphi</name>
    <dbReference type="NCBI Taxonomy" id="3053468"/>
    <lineage>
        <taxon>Bacteria</taxon>
        <taxon>Bacillati</taxon>
        <taxon>Actinomycetota</taxon>
        <taxon>Actinomycetes</taxon>
        <taxon>Micrococcales</taxon>
        <taxon>Cellulomonadaceae</taxon>
        <taxon>Cellulomonas</taxon>
    </lineage>
</organism>
<feature type="transmembrane region" description="Helical" evidence="2">
    <location>
        <begin position="47"/>
        <end position="74"/>
    </location>
</feature>
<sequence length="255" mass="26209">MAGVVDEALARAVAIPSSTIHAHVEKVRSRNPEASPAQIIRLLEKEYLMVVAGAGGAVGAAAAAPAVGTGVALALTASDVATFFGASAAYVLAVASVHGIDVEDSERRTALLLTSLLGESGAKAVTDMTGQGAAGVARVMLTRMPIATVKKVNNTLTRRMVRKQVARQGGLFFGRLIPYGVGMVIGVAGARALGRTVIEGARAAFGNAPATFGHVIEVEPAAAKQLGEGGRPQLDAPEGRINVQAKEKKKWGSRR</sequence>
<keyword evidence="2" id="KW-0472">Membrane</keyword>
<feature type="transmembrane region" description="Helical" evidence="2">
    <location>
        <begin position="80"/>
        <end position="100"/>
    </location>
</feature>
<keyword evidence="2" id="KW-0812">Transmembrane</keyword>
<feature type="region of interest" description="Disordered" evidence="1">
    <location>
        <begin position="226"/>
        <end position="255"/>
    </location>
</feature>
<name>A0ABT7S4Q7_9CELL</name>
<dbReference type="EMBL" id="JAUCGR010000001">
    <property type="protein sequence ID" value="MDM7830595.1"/>
    <property type="molecule type" value="Genomic_DNA"/>
</dbReference>